<dbReference type="Proteomes" id="UP000027821">
    <property type="component" value="Unassembled WGS sequence"/>
</dbReference>
<evidence type="ECO:0000256" key="2">
    <source>
        <dbReference type="ARBA" id="ARBA00023125"/>
    </source>
</evidence>
<dbReference type="AlphaFoldDB" id="A0A074LH56"/>
<dbReference type="CDD" id="cd00090">
    <property type="entry name" value="HTH_ARSR"/>
    <property type="match status" value="1"/>
</dbReference>
<feature type="domain" description="HTH arsR-type" evidence="4">
    <location>
        <begin position="3"/>
        <end position="98"/>
    </location>
</feature>
<keyword evidence="2" id="KW-0238">DNA-binding</keyword>
<keyword evidence="6" id="KW-1185">Reference proteome</keyword>
<dbReference type="InterPro" id="IPR051081">
    <property type="entry name" value="HTH_MetalResp_TranReg"/>
</dbReference>
<evidence type="ECO:0000313" key="5">
    <source>
        <dbReference type="EMBL" id="KEO73097.1"/>
    </source>
</evidence>
<dbReference type="NCBIfam" id="NF033788">
    <property type="entry name" value="HTH_metalloreg"/>
    <property type="match status" value="1"/>
</dbReference>
<dbReference type="EMBL" id="JMIH01000023">
    <property type="protein sequence ID" value="KEO73097.1"/>
    <property type="molecule type" value="Genomic_DNA"/>
</dbReference>
<keyword evidence="1" id="KW-0805">Transcription regulation</keyword>
<organism evidence="5 6">
    <name type="scientific">Anditalea andensis</name>
    <dbReference type="NCBI Taxonomy" id="1048983"/>
    <lineage>
        <taxon>Bacteria</taxon>
        <taxon>Pseudomonadati</taxon>
        <taxon>Bacteroidota</taxon>
        <taxon>Cytophagia</taxon>
        <taxon>Cytophagales</taxon>
        <taxon>Cytophagaceae</taxon>
        <taxon>Anditalea</taxon>
    </lineage>
</organism>
<proteinExistence type="predicted"/>
<evidence type="ECO:0000259" key="4">
    <source>
        <dbReference type="PROSITE" id="PS50987"/>
    </source>
</evidence>
<keyword evidence="3" id="KW-0804">Transcription</keyword>
<dbReference type="InterPro" id="IPR036390">
    <property type="entry name" value="WH_DNA-bd_sf"/>
</dbReference>
<dbReference type="InterPro" id="IPR001845">
    <property type="entry name" value="HTH_ArsR_DNA-bd_dom"/>
</dbReference>
<dbReference type="Gene3D" id="1.10.10.10">
    <property type="entry name" value="Winged helix-like DNA-binding domain superfamily/Winged helix DNA-binding domain"/>
    <property type="match status" value="1"/>
</dbReference>
<dbReference type="RefSeq" id="WP_035076412.1">
    <property type="nucleotide sequence ID" value="NZ_JMIH01000023.1"/>
</dbReference>
<gene>
    <name evidence="5" type="ORF">EL17_15930</name>
</gene>
<comment type="caution">
    <text evidence="5">The sequence shown here is derived from an EMBL/GenBank/DDBJ whole genome shotgun (WGS) entry which is preliminary data.</text>
</comment>
<reference evidence="5 6" key="1">
    <citation type="submission" date="2014-04" db="EMBL/GenBank/DDBJ databases">
        <title>Characterization and application of a salt tolerant electro-active bacterium.</title>
        <authorList>
            <person name="Yang L."/>
            <person name="Wei S."/>
            <person name="Tay Q.X.M."/>
        </authorList>
    </citation>
    <scope>NUCLEOTIDE SEQUENCE [LARGE SCALE GENOMIC DNA]</scope>
    <source>
        <strain evidence="5 6">LY1</strain>
    </source>
</reference>
<dbReference type="SUPFAM" id="SSF46785">
    <property type="entry name" value="Winged helix' DNA-binding domain"/>
    <property type="match status" value="1"/>
</dbReference>
<dbReference type="PROSITE" id="PS50987">
    <property type="entry name" value="HTH_ARSR_2"/>
    <property type="match status" value="1"/>
</dbReference>
<dbReference type="InterPro" id="IPR011991">
    <property type="entry name" value="ArsR-like_HTH"/>
</dbReference>
<protein>
    <submittedName>
        <fullName evidence="5">ArsR family transcriptional regulator</fullName>
    </submittedName>
</protein>
<dbReference type="InterPro" id="IPR036388">
    <property type="entry name" value="WH-like_DNA-bd_sf"/>
</dbReference>
<dbReference type="PRINTS" id="PR00778">
    <property type="entry name" value="HTHARSR"/>
</dbReference>
<evidence type="ECO:0000256" key="1">
    <source>
        <dbReference type="ARBA" id="ARBA00023015"/>
    </source>
</evidence>
<dbReference type="Pfam" id="PF01022">
    <property type="entry name" value="HTH_5"/>
    <property type="match status" value="1"/>
</dbReference>
<sequence length="127" mass="15155">MRLKNISLNYGMKVFKALSEEPRVRILHLLINNKELSISDLEHILDFTQTKTSRHLAFLKNAGLVGSRRIDQWTFYYILEEAIEIMMQIFKFIQKDINLIKDQEIYEILQSNRELAQNKINNNPFRK</sequence>
<dbReference type="PANTHER" id="PTHR33154">
    <property type="entry name" value="TRANSCRIPTIONAL REGULATOR, ARSR FAMILY"/>
    <property type="match status" value="1"/>
</dbReference>
<dbReference type="eggNOG" id="COG0640">
    <property type="taxonomic scope" value="Bacteria"/>
</dbReference>
<dbReference type="GO" id="GO:0003700">
    <property type="term" value="F:DNA-binding transcription factor activity"/>
    <property type="evidence" value="ECO:0007669"/>
    <property type="project" value="InterPro"/>
</dbReference>
<dbReference type="SMART" id="SM00418">
    <property type="entry name" value="HTH_ARSR"/>
    <property type="match status" value="1"/>
</dbReference>
<accession>A0A074LH56</accession>
<dbReference type="PANTHER" id="PTHR33154:SF18">
    <property type="entry name" value="ARSENICAL RESISTANCE OPERON REPRESSOR"/>
    <property type="match status" value="1"/>
</dbReference>
<evidence type="ECO:0000313" key="6">
    <source>
        <dbReference type="Proteomes" id="UP000027821"/>
    </source>
</evidence>
<name>A0A074LH56_9BACT</name>
<evidence type="ECO:0000256" key="3">
    <source>
        <dbReference type="ARBA" id="ARBA00023163"/>
    </source>
</evidence>
<dbReference type="OrthoDB" id="9798835at2"/>
<dbReference type="GO" id="GO:0003677">
    <property type="term" value="F:DNA binding"/>
    <property type="evidence" value="ECO:0007669"/>
    <property type="project" value="UniProtKB-KW"/>
</dbReference>
<dbReference type="STRING" id="1048983.EL17_15930"/>